<gene>
    <name evidence="1" type="ORF">Lgee_2006</name>
</gene>
<evidence type="ECO:0000313" key="2">
    <source>
        <dbReference type="Proteomes" id="UP000054785"/>
    </source>
</evidence>
<dbReference type="PATRIC" id="fig|45065.4.peg.2179"/>
<proteinExistence type="predicted"/>
<dbReference type="Proteomes" id="UP000054785">
    <property type="component" value="Unassembled WGS sequence"/>
</dbReference>
<reference evidence="1 2" key="1">
    <citation type="submission" date="2015-11" db="EMBL/GenBank/DDBJ databases">
        <title>Genomic analysis of 38 Legionella species identifies large and diverse effector repertoires.</title>
        <authorList>
            <person name="Burstein D."/>
            <person name="Amaro F."/>
            <person name="Zusman T."/>
            <person name="Lifshitz Z."/>
            <person name="Cohen O."/>
            <person name="Gilbert J.A."/>
            <person name="Pupko T."/>
            <person name="Shuman H.A."/>
            <person name="Segal G."/>
        </authorList>
    </citation>
    <scope>NUCLEOTIDE SEQUENCE [LARGE SCALE GENOMIC DNA]</scope>
    <source>
        <strain evidence="1 2">ATCC 49504</strain>
    </source>
</reference>
<dbReference type="STRING" id="45065.Lgee_2006"/>
<dbReference type="PROSITE" id="PS51257">
    <property type="entry name" value="PROKAR_LIPOPROTEIN"/>
    <property type="match status" value="1"/>
</dbReference>
<dbReference type="RefSeq" id="WP_131793715.1">
    <property type="nucleotide sequence ID" value="NZ_CAAAHN010000002.1"/>
</dbReference>
<comment type="caution">
    <text evidence="1">The sequence shown here is derived from an EMBL/GenBank/DDBJ whole genome shotgun (WGS) entry which is preliminary data.</text>
</comment>
<name>A0A0W0TP21_9GAMM</name>
<protein>
    <submittedName>
        <fullName evidence="1">Uncharacterized protein</fullName>
    </submittedName>
</protein>
<keyword evidence="2" id="KW-1185">Reference proteome</keyword>
<accession>A0A0W0TP21</accession>
<sequence length="74" mass="8645">MKRVLCSVFLAASVGALSGCGAVETVYVDPPEYVYTTGYYGYTPYYPAYWGNYYYSRYGNGYYWTSYRGYYDTW</sequence>
<dbReference type="EMBL" id="LNYC01000072">
    <property type="protein sequence ID" value="KTC97345.1"/>
    <property type="molecule type" value="Genomic_DNA"/>
</dbReference>
<organism evidence="1 2">
    <name type="scientific">Legionella geestiana</name>
    <dbReference type="NCBI Taxonomy" id="45065"/>
    <lineage>
        <taxon>Bacteria</taxon>
        <taxon>Pseudomonadati</taxon>
        <taxon>Pseudomonadota</taxon>
        <taxon>Gammaproteobacteria</taxon>
        <taxon>Legionellales</taxon>
        <taxon>Legionellaceae</taxon>
        <taxon>Legionella</taxon>
    </lineage>
</organism>
<dbReference type="AlphaFoldDB" id="A0A0W0TP21"/>
<evidence type="ECO:0000313" key="1">
    <source>
        <dbReference type="EMBL" id="KTC97345.1"/>
    </source>
</evidence>